<dbReference type="GO" id="GO:0005506">
    <property type="term" value="F:iron ion binding"/>
    <property type="evidence" value="ECO:0007669"/>
    <property type="project" value="InterPro"/>
</dbReference>
<dbReference type="SUPFAM" id="SSF48484">
    <property type="entry name" value="Lipoxigenase"/>
    <property type="match status" value="1"/>
</dbReference>
<keyword evidence="9" id="KW-0443">Lipid metabolism</keyword>
<dbReference type="Gene3D" id="3.10.450.60">
    <property type="match status" value="1"/>
</dbReference>
<evidence type="ECO:0000259" key="16">
    <source>
        <dbReference type="PROSITE" id="PS51393"/>
    </source>
</evidence>
<dbReference type="Proteomes" id="UP001205998">
    <property type="component" value="Unassembled WGS sequence"/>
</dbReference>
<dbReference type="GO" id="GO:0005737">
    <property type="term" value="C:cytoplasm"/>
    <property type="evidence" value="ECO:0007669"/>
    <property type="project" value="UniProtKB-SubCell"/>
</dbReference>
<dbReference type="Pfam" id="PF01477">
    <property type="entry name" value="PLAT"/>
    <property type="match status" value="1"/>
</dbReference>
<feature type="binding site" evidence="10">
    <location>
        <position position="731"/>
    </location>
    <ligand>
        <name>Fe cation</name>
        <dbReference type="ChEBI" id="CHEBI:24875"/>
        <note>catalytic</note>
    </ligand>
</feature>
<dbReference type="InterPro" id="IPR001885">
    <property type="entry name" value="LipOase_mml"/>
</dbReference>
<comment type="cofactor">
    <cofactor evidence="10">
        <name>Fe cation</name>
        <dbReference type="ChEBI" id="CHEBI:24875"/>
    </cofactor>
    <text evidence="10">Binds 1 Fe cation per subunit.</text>
</comment>
<feature type="binding site" evidence="10">
    <location>
        <position position="433"/>
    </location>
    <ligand>
        <name>Fe cation</name>
        <dbReference type="ChEBI" id="CHEBI:24875"/>
        <note>catalytic</note>
    </ligand>
</feature>
<dbReference type="Gene3D" id="1.20.245.10">
    <property type="entry name" value="Lipoxygenase-1, Domain 5"/>
    <property type="match status" value="1"/>
</dbReference>
<dbReference type="InterPro" id="IPR036392">
    <property type="entry name" value="PLAT/LH2_dom_sf"/>
</dbReference>
<evidence type="ECO:0000259" key="15">
    <source>
        <dbReference type="PROSITE" id="PS50095"/>
    </source>
</evidence>
<feature type="binding site" evidence="11">
    <location>
        <position position="82"/>
    </location>
    <ligand>
        <name>Ca(2+)</name>
        <dbReference type="ChEBI" id="CHEBI:29108"/>
        <label>1</label>
    </ligand>
</feature>
<dbReference type="GO" id="GO:0016702">
    <property type="term" value="F:oxidoreductase activity, acting on single donors with incorporation of molecular oxygen, incorporation of two atoms of oxygen"/>
    <property type="evidence" value="ECO:0007669"/>
    <property type="project" value="InterPro"/>
</dbReference>
<dbReference type="InterPro" id="IPR001024">
    <property type="entry name" value="PLAT/LH2_dom"/>
</dbReference>
<dbReference type="Gene3D" id="2.60.60.20">
    <property type="entry name" value="PLAT/LH2 domain"/>
    <property type="match status" value="1"/>
</dbReference>
<keyword evidence="8 10" id="KW-0408">Iron</keyword>
<evidence type="ECO:0000313" key="17">
    <source>
        <dbReference type="EMBL" id="KAI5622382.1"/>
    </source>
</evidence>
<dbReference type="PROSITE" id="PS50095">
    <property type="entry name" value="PLAT"/>
    <property type="match status" value="1"/>
</dbReference>
<evidence type="ECO:0000256" key="2">
    <source>
        <dbReference type="ARBA" id="ARBA00005189"/>
    </source>
</evidence>
<dbReference type="InterPro" id="IPR020834">
    <property type="entry name" value="LipOase_CS"/>
</dbReference>
<feature type="site" description="Essential for stabilizing binding to COTL1" evidence="12">
    <location>
        <position position="171"/>
    </location>
</feature>
<dbReference type="SUPFAM" id="SSF49723">
    <property type="entry name" value="Lipase/lipooxygenase domain (PLAT/LH2 domain)"/>
    <property type="match status" value="1"/>
</dbReference>
<proteinExistence type="inferred from homology"/>
<dbReference type="InterPro" id="IPR000907">
    <property type="entry name" value="LipOase"/>
</dbReference>
<feature type="binding site" evidence="11">
    <location>
        <position position="146"/>
    </location>
    <ligand>
        <name>Ca(2+)</name>
        <dbReference type="ChEBI" id="CHEBI:29108"/>
        <label>1</label>
    </ligand>
</feature>
<comment type="pathway">
    <text evidence="2">Lipid metabolism.</text>
</comment>
<dbReference type="PROSITE" id="PS00081">
    <property type="entry name" value="LIPOXYGENASE_2"/>
    <property type="match status" value="1"/>
</dbReference>
<evidence type="ECO:0000313" key="18">
    <source>
        <dbReference type="Proteomes" id="UP001205998"/>
    </source>
</evidence>
<dbReference type="Pfam" id="PF00305">
    <property type="entry name" value="Lipoxygenase"/>
    <property type="match status" value="1"/>
</dbReference>
<evidence type="ECO:0000256" key="14">
    <source>
        <dbReference type="RuleBase" id="RU003974"/>
    </source>
</evidence>
<evidence type="ECO:0000256" key="3">
    <source>
        <dbReference type="ARBA" id="ARBA00009419"/>
    </source>
</evidence>
<dbReference type="PROSITE" id="PS51393">
    <property type="entry name" value="LIPOXYGENASE_3"/>
    <property type="match status" value="1"/>
</dbReference>
<keyword evidence="18" id="KW-1185">Reference proteome</keyword>
<evidence type="ECO:0000256" key="5">
    <source>
        <dbReference type="ARBA" id="ARBA00022723"/>
    </source>
</evidence>
<feature type="domain" description="Lipoxygenase" evidence="16">
    <location>
        <begin position="187"/>
        <end position="731"/>
    </location>
</feature>
<evidence type="ECO:0000256" key="7">
    <source>
        <dbReference type="ARBA" id="ARBA00023002"/>
    </source>
</evidence>
<dbReference type="GO" id="GO:0034440">
    <property type="term" value="P:lipid oxidation"/>
    <property type="evidence" value="ECO:0007669"/>
    <property type="project" value="InterPro"/>
</dbReference>
<dbReference type="InterPro" id="IPR020833">
    <property type="entry name" value="LipOase_Fe_BS"/>
</dbReference>
<dbReference type="PROSITE" id="PS00711">
    <property type="entry name" value="LIPOXYGENASE_1"/>
    <property type="match status" value="1"/>
</dbReference>
<dbReference type="InterPro" id="IPR036226">
    <property type="entry name" value="LipOase_C_sf"/>
</dbReference>
<protein>
    <submittedName>
        <fullName evidence="17">12-lipoxygenase</fullName>
    </submittedName>
</protein>
<feature type="binding site" evidence="10">
    <location>
        <position position="608"/>
    </location>
    <ligand>
        <name>Fe cation</name>
        <dbReference type="ChEBI" id="CHEBI:24875"/>
        <note>catalytic</note>
    </ligand>
</feature>
<evidence type="ECO:0000256" key="8">
    <source>
        <dbReference type="ARBA" id="ARBA00023004"/>
    </source>
</evidence>
<name>A0AAD5AU41_SILAS</name>
<comment type="caution">
    <text evidence="13">Lacks conserved residue(s) required for the propagation of feature annotation.</text>
</comment>
<dbReference type="PRINTS" id="PR00087">
    <property type="entry name" value="LIPOXYGENASE"/>
</dbReference>
<dbReference type="InterPro" id="IPR013819">
    <property type="entry name" value="LipOase_C"/>
</dbReference>
<comment type="similarity">
    <text evidence="3 14">Belongs to the lipoxygenase family.</text>
</comment>
<feature type="binding site" evidence="10">
    <location>
        <position position="428"/>
    </location>
    <ligand>
        <name>Fe cation</name>
        <dbReference type="ChEBI" id="CHEBI:24875"/>
        <note>catalytic</note>
    </ligand>
</feature>
<reference evidence="17" key="1">
    <citation type="submission" date="2018-07" db="EMBL/GenBank/DDBJ databases">
        <title>Comparative genomics of catfishes provides insights into carnivory and benthic adaptation.</title>
        <authorList>
            <person name="Zhang Y."/>
            <person name="Wang D."/>
            <person name="Peng Z."/>
            <person name="Zheng S."/>
            <person name="Shao F."/>
            <person name="Tao W."/>
        </authorList>
    </citation>
    <scope>NUCLEOTIDE SEQUENCE</scope>
    <source>
        <strain evidence="17">Chongqing</strain>
    </source>
</reference>
<keyword evidence="5 10" id="KW-0479">Metal-binding</keyword>
<evidence type="ECO:0000256" key="6">
    <source>
        <dbReference type="ARBA" id="ARBA00022964"/>
    </source>
</evidence>
<evidence type="ECO:0000256" key="10">
    <source>
        <dbReference type="PIRSR" id="PIRSR601885-1"/>
    </source>
</evidence>
<keyword evidence="4" id="KW-0963">Cytoplasm</keyword>
<feature type="domain" description="PLAT" evidence="15">
    <location>
        <begin position="67"/>
        <end position="186"/>
    </location>
</feature>
<organism evidence="17 18">
    <name type="scientific">Silurus asotus</name>
    <name type="common">Amur catfish</name>
    <name type="synonym">Parasilurus asotus</name>
    <dbReference type="NCBI Taxonomy" id="30991"/>
    <lineage>
        <taxon>Eukaryota</taxon>
        <taxon>Metazoa</taxon>
        <taxon>Chordata</taxon>
        <taxon>Craniata</taxon>
        <taxon>Vertebrata</taxon>
        <taxon>Euteleostomi</taxon>
        <taxon>Actinopterygii</taxon>
        <taxon>Neopterygii</taxon>
        <taxon>Teleostei</taxon>
        <taxon>Ostariophysi</taxon>
        <taxon>Siluriformes</taxon>
        <taxon>Siluridae</taxon>
        <taxon>Silurus</taxon>
    </lineage>
</organism>
<evidence type="ECO:0000256" key="12">
    <source>
        <dbReference type="PIRSR" id="PIRSR601885-3"/>
    </source>
</evidence>
<accession>A0AAD5AU41</accession>
<gene>
    <name evidence="17" type="ORF">C0J50_17983</name>
</gene>
<keyword evidence="11" id="KW-0106">Calcium</keyword>
<sequence length="731" mass="82663">MLSFEIALGRCNNLHKAHITQLVITEALVLSTAHAFQNCTQTQHTEYQHCFTVHTDKCIVCEVIQMEGIYVTIRTSLDPLSGSYNILWVSLVGSQCESPPVRPLTDAQCLLPGSSCSVLIKPDKEIGTVVLVRLRLEARPGFPNLDWHCLDVQLKLSTEDTEAECFPCHRWIRTADGDVELRNNRVCLLNCESLQILREHRARDVQNKQKHIRWRTFVEGGLRCIDMSSVHALGPNLGFSRQSPGVNVHYLRGFTDRAEPWSSLKELEMLFIQNGKDNKVAKYVQAHWKEDAFFGYQCLNGCNPLLIKKIHCLPPNLAVTSEMLKDFLSGDSSLEQELEKGTIYLLDYGVLDQIPANVINGKQSYLAAPLCLLHYNHHGEMKPIAIQLQKTAGTKNPVFLPSDSAPDWLLAKIWVRNADFQVHQLLSHFLRSHLIGEVCCIATLRKLPEIHPLHQLLMPHLKNSLQINIQARGSLLAANGVFDKAVACGVKAMPLLLARGTDQLHYSSLCVPEDLKERGLDKLPNCYYAQDALRLWNALYRFVSGWVELYYHDDKEVQSDSELQSWIQEIYMEGFLGFTHTGFPQSFQTTAELIKYITMVIFTCSALHSAVNFSQVDFNLWMPNSPAAMIRPPPQVKGSVTEEDLLSFLPDVNSTCSVLIVLSLLAQPALDYVPLCQYREWYFKSGDLHRLVKMAQQDLRAIADNIIKRNSKLELGYPYLCPNNIENSVAI</sequence>
<evidence type="ECO:0000256" key="11">
    <source>
        <dbReference type="PIRSR" id="PIRSR601885-2"/>
    </source>
</evidence>
<evidence type="ECO:0000256" key="9">
    <source>
        <dbReference type="ARBA" id="ARBA00023098"/>
    </source>
</evidence>
<evidence type="ECO:0000256" key="4">
    <source>
        <dbReference type="ARBA" id="ARBA00022490"/>
    </source>
</evidence>
<dbReference type="EMBL" id="MU551617">
    <property type="protein sequence ID" value="KAI5622382.1"/>
    <property type="molecule type" value="Genomic_DNA"/>
</dbReference>
<comment type="subcellular location">
    <subcellularLocation>
        <location evidence="1">Cytoplasm</location>
    </subcellularLocation>
</comment>
<keyword evidence="7 14" id="KW-0560">Oxidoreductase</keyword>
<evidence type="ECO:0000256" key="13">
    <source>
        <dbReference type="PROSITE-ProRule" id="PRU00152"/>
    </source>
</evidence>
<comment type="caution">
    <text evidence="17">The sequence shown here is derived from an EMBL/GenBank/DDBJ whole genome shotgun (WGS) entry which is preliminary data.</text>
</comment>
<evidence type="ECO:0000256" key="1">
    <source>
        <dbReference type="ARBA" id="ARBA00004496"/>
    </source>
</evidence>
<dbReference type="PRINTS" id="PR00467">
    <property type="entry name" value="MAMLPOXGNASE"/>
</dbReference>
<dbReference type="AlphaFoldDB" id="A0AAD5AU41"/>
<dbReference type="PANTHER" id="PTHR11771">
    <property type="entry name" value="LIPOXYGENASE"/>
    <property type="match status" value="1"/>
</dbReference>
<keyword evidence="6 14" id="KW-0223">Dioxygenase</keyword>